<proteinExistence type="predicted"/>
<evidence type="ECO:0000256" key="1">
    <source>
        <dbReference type="SAM" id="SignalP"/>
    </source>
</evidence>
<dbReference type="SUPFAM" id="SSF101874">
    <property type="entry name" value="YceI-like"/>
    <property type="match status" value="1"/>
</dbReference>
<dbReference type="EMBL" id="NPEX01000006">
    <property type="protein sequence ID" value="RAI45883.1"/>
    <property type="molecule type" value="Genomic_DNA"/>
</dbReference>
<reference evidence="3 4" key="1">
    <citation type="submission" date="2017-07" db="EMBL/GenBank/DDBJ databases">
        <title>Draft Genome Sequences of Select Purple Nonsulfur Bacteria.</title>
        <authorList>
            <person name="Lasarre B."/>
            <person name="Mckinlay J.B."/>
        </authorList>
    </citation>
    <scope>NUCLEOTIDE SEQUENCE [LARGE SCALE GENOMIC DNA]</scope>
    <source>
        <strain evidence="3 4">DSM 5909</strain>
    </source>
</reference>
<dbReference type="SMART" id="SM00867">
    <property type="entry name" value="YceI"/>
    <property type="match status" value="1"/>
</dbReference>
<feature type="chain" id="PRO_5016309344" description="Lipid/polyisoprenoid-binding YceI-like domain-containing protein" evidence="1">
    <location>
        <begin position="25"/>
        <end position="210"/>
    </location>
</feature>
<evidence type="ECO:0000313" key="4">
    <source>
        <dbReference type="Proteomes" id="UP000249130"/>
    </source>
</evidence>
<feature type="signal peptide" evidence="1">
    <location>
        <begin position="1"/>
        <end position="24"/>
    </location>
</feature>
<dbReference type="PANTHER" id="PTHR34406:SF1">
    <property type="entry name" value="PROTEIN YCEI"/>
    <property type="match status" value="1"/>
</dbReference>
<gene>
    <name evidence="3" type="ORF">CH341_01815</name>
</gene>
<dbReference type="RefSeq" id="WP_111417347.1">
    <property type="nucleotide sequence ID" value="NZ_NPEX01000006.1"/>
</dbReference>
<feature type="domain" description="Lipid/polyisoprenoid-binding YceI-like" evidence="2">
    <location>
        <begin position="44"/>
        <end position="207"/>
    </location>
</feature>
<dbReference type="PANTHER" id="PTHR34406">
    <property type="entry name" value="PROTEIN YCEI"/>
    <property type="match status" value="1"/>
</dbReference>
<keyword evidence="4" id="KW-1185">Reference proteome</keyword>
<sequence>MRIQFTVPFAAVLSLAVAAGAASAQSGPPDVPGKVDPSRVAAGSYKVDPDHTQVVFTANHFGFSNYCGMIGAVTGTMTLDPKQPEAARLVIELPLGSAITTSKALDEHLQKADFFETDKFPTATFRSTRIEVAGDRAEITGDLTLRGVTKPVVLAARFTGAGVNPMNKAATVGFEATASVKRSEFGIKFALPMVADRVDLRIVAAFEKTE</sequence>
<dbReference type="OrthoDB" id="9811006at2"/>
<dbReference type="Pfam" id="PF04264">
    <property type="entry name" value="YceI"/>
    <property type="match status" value="1"/>
</dbReference>
<accession>A0A327L7K7</accession>
<dbReference type="Proteomes" id="UP000249130">
    <property type="component" value="Unassembled WGS sequence"/>
</dbReference>
<dbReference type="Gene3D" id="2.40.128.110">
    <property type="entry name" value="Lipid/polyisoprenoid-binding, YceI-like"/>
    <property type="match status" value="1"/>
</dbReference>
<evidence type="ECO:0000313" key="3">
    <source>
        <dbReference type="EMBL" id="RAI45883.1"/>
    </source>
</evidence>
<dbReference type="InterPro" id="IPR007372">
    <property type="entry name" value="Lipid/polyisoprenoid-bd_YceI"/>
</dbReference>
<evidence type="ECO:0000259" key="2">
    <source>
        <dbReference type="SMART" id="SM00867"/>
    </source>
</evidence>
<protein>
    <recommendedName>
        <fullName evidence="2">Lipid/polyisoprenoid-binding YceI-like domain-containing protein</fullName>
    </recommendedName>
</protein>
<organism evidence="3 4">
    <name type="scientific">Rhodoplanes roseus</name>
    <dbReference type="NCBI Taxonomy" id="29409"/>
    <lineage>
        <taxon>Bacteria</taxon>
        <taxon>Pseudomonadati</taxon>
        <taxon>Pseudomonadota</taxon>
        <taxon>Alphaproteobacteria</taxon>
        <taxon>Hyphomicrobiales</taxon>
        <taxon>Nitrobacteraceae</taxon>
        <taxon>Rhodoplanes</taxon>
    </lineage>
</organism>
<keyword evidence="1" id="KW-0732">Signal</keyword>
<dbReference type="InterPro" id="IPR036761">
    <property type="entry name" value="TTHA0802/YceI-like_sf"/>
</dbReference>
<dbReference type="AlphaFoldDB" id="A0A327L7K7"/>
<name>A0A327L7K7_9BRAD</name>
<comment type="caution">
    <text evidence="3">The sequence shown here is derived from an EMBL/GenBank/DDBJ whole genome shotgun (WGS) entry which is preliminary data.</text>
</comment>